<accession>A0A4Y9SHC9</accession>
<evidence type="ECO:0000313" key="11">
    <source>
        <dbReference type="Proteomes" id="UP000298438"/>
    </source>
</evidence>
<dbReference type="Gene3D" id="1.20.59.20">
    <property type="match status" value="1"/>
</dbReference>
<dbReference type="GO" id="GO:0005524">
    <property type="term" value="F:ATP binding"/>
    <property type="evidence" value="ECO:0007669"/>
    <property type="project" value="UniProtKB-UniRule"/>
</dbReference>
<keyword evidence="5 8" id="KW-0547">Nucleotide-binding</keyword>
<evidence type="ECO:0000256" key="1">
    <source>
        <dbReference type="ARBA" id="ARBA00004496"/>
    </source>
</evidence>
<dbReference type="GO" id="GO:0005737">
    <property type="term" value="C:cytoplasm"/>
    <property type="evidence" value="ECO:0007669"/>
    <property type="project" value="UniProtKB-SubCell"/>
</dbReference>
<keyword evidence="2 8" id="KW-0963">Cytoplasm</keyword>
<dbReference type="Pfam" id="PF01171">
    <property type="entry name" value="ATP_bind_3"/>
    <property type="match status" value="1"/>
</dbReference>
<dbReference type="Gene3D" id="3.40.50.620">
    <property type="entry name" value="HUPs"/>
    <property type="match status" value="1"/>
</dbReference>
<evidence type="ECO:0000256" key="5">
    <source>
        <dbReference type="ARBA" id="ARBA00022741"/>
    </source>
</evidence>
<keyword evidence="4 8" id="KW-0819">tRNA processing</keyword>
<evidence type="ECO:0000256" key="3">
    <source>
        <dbReference type="ARBA" id="ARBA00022598"/>
    </source>
</evidence>
<comment type="domain">
    <text evidence="8">The N-terminal region contains the highly conserved SGGXDS motif, predicted to be a P-loop motif involved in ATP binding.</text>
</comment>
<proteinExistence type="inferred from homology"/>
<feature type="domain" description="Lysidine-tRNA(Ile) synthetase C-terminal" evidence="9">
    <location>
        <begin position="412"/>
        <end position="483"/>
    </location>
</feature>
<dbReference type="CDD" id="cd01992">
    <property type="entry name" value="TilS_N"/>
    <property type="match status" value="1"/>
</dbReference>
<dbReference type="SMART" id="SM00977">
    <property type="entry name" value="TilS_C"/>
    <property type="match status" value="1"/>
</dbReference>
<dbReference type="EMBL" id="SPVF01000141">
    <property type="protein sequence ID" value="TFW19809.1"/>
    <property type="molecule type" value="Genomic_DNA"/>
</dbReference>
<gene>
    <name evidence="8 10" type="primary">tilS</name>
    <name evidence="10" type="ORF">E4L96_11090</name>
</gene>
<dbReference type="PANTHER" id="PTHR43033:SF1">
    <property type="entry name" value="TRNA(ILE)-LYSIDINE SYNTHASE-RELATED"/>
    <property type="match status" value="1"/>
</dbReference>
<dbReference type="InterPro" id="IPR012796">
    <property type="entry name" value="Lysidine-tRNA-synth_C"/>
</dbReference>
<comment type="similarity">
    <text evidence="8">Belongs to the tRNA(Ile)-lysidine synthase family.</text>
</comment>
<keyword evidence="3 8" id="KW-0436">Ligase</keyword>
<dbReference type="EC" id="6.3.4.19" evidence="8"/>
<comment type="catalytic activity">
    <reaction evidence="7 8">
        <text>cytidine(34) in tRNA(Ile2) + L-lysine + ATP = lysidine(34) in tRNA(Ile2) + AMP + diphosphate + H(+)</text>
        <dbReference type="Rhea" id="RHEA:43744"/>
        <dbReference type="Rhea" id="RHEA-COMP:10625"/>
        <dbReference type="Rhea" id="RHEA-COMP:10670"/>
        <dbReference type="ChEBI" id="CHEBI:15378"/>
        <dbReference type="ChEBI" id="CHEBI:30616"/>
        <dbReference type="ChEBI" id="CHEBI:32551"/>
        <dbReference type="ChEBI" id="CHEBI:33019"/>
        <dbReference type="ChEBI" id="CHEBI:82748"/>
        <dbReference type="ChEBI" id="CHEBI:83665"/>
        <dbReference type="ChEBI" id="CHEBI:456215"/>
        <dbReference type="EC" id="6.3.4.19"/>
    </reaction>
</comment>
<evidence type="ECO:0000256" key="2">
    <source>
        <dbReference type="ARBA" id="ARBA00022490"/>
    </source>
</evidence>
<dbReference type="PANTHER" id="PTHR43033">
    <property type="entry name" value="TRNA(ILE)-LYSIDINE SYNTHASE-RELATED"/>
    <property type="match status" value="1"/>
</dbReference>
<evidence type="ECO:0000313" key="10">
    <source>
        <dbReference type="EMBL" id="TFW19809.1"/>
    </source>
</evidence>
<comment type="caution">
    <text evidence="10">The sequence shown here is derived from an EMBL/GenBank/DDBJ whole genome shotgun (WGS) entry which is preliminary data.</text>
</comment>
<dbReference type="GO" id="GO:0006400">
    <property type="term" value="P:tRNA modification"/>
    <property type="evidence" value="ECO:0007669"/>
    <property type="project" value="UniProtKB-UniRule"/>
</dbReference>
<keyword evidence="11" id="KW-1185">Reference proteome</keyword>
<name>A0A4Y9SHC9_9BURK</name>
<evidence type="ECO:0000256" key="8">
    <source>
        <dbReference type="HAMAP-Rule" id="MF_01161"/>
    </source>
</evidence>
<dbReference type="SUPFAM" id="SSF52402">
    <property type="entry name" value="Adenine nucleotide alpha hydrolases-like"/>
    <property type="match status" value="1"/>
</dbReference>
<dbReference type="AlphaFoldDB" id="A0A4Y9SHC9"/>
<sequence length="487" mass="51787">MALADLFARAIDSVRARHSFTALAVAFSGGLDSAVLLRLTAGYCAARALPLYAFHVHHGLSPNADAWLTHCEAAAAHEEAAARAAAAGATGSAAAGWPGVTFAARRVSVAADGSGTEASARKARYAALGELCVEHGVQLLLTAHHADDQAETVLLQLLRGSGPAGLSGMDAFNLAPTLLHTNAIMIARPLLAASRAELEAYAEAQALAWVEDESNADTRYARNALRHQVMPALAAAFPGYQDRIARAAAHARASQHLLDDLAAQDLAACVAPADSVAEVAASVARDAASAAPGLICSRVRALSVERANNLLRHWFRLHGYAMPSTAWLDEMRSQALDAVDDAQLKVTHPQCEVRRHRGQLHLVARTSALPEQGVAFRWQGESALAFPTFGGTLHFDPAEQGLDPAWLRTAGLTLAARSGGERLKLAHNRPSRSLKQHYQALGVPTWERERAPLVQAGSRLLYAASIGMDCHHLTAHPGIILRWQPAR</sequence>
<dbReference type="OrthoDB" id="9807403at2"/>
<dbReference type="NCBIfam" id="TIGR02433">
    <property type="entry name" value="lysidine_TilS_C"/>
    <property type="match status" value="1"/>
</dbReference>
<dbReference type="RefSeq" id="WP_135207285.1">
    <property type="nucleotide sequence ID" value="NZ_SPVF01000141.1"/>
</dbReference>
<dbReference type="InterPro" id="IPR011063">
    <property type="entry name" value="TilS/TtcA_N"/>
</dbReference>
<dbReference type="NCBIfam" id="TIGR02432">
    <property type="entry name" value="lysidine_TilS_N"/>
    <property type="match status" value="1"/>
</dbReference>
<dbReference type="Pfam" id="PF09179">
    <property type="entry name" value="TilS"/>
    <property type="match status" value="1"/>
</dbReference>
<organism evidence="10 11">
    <name type="scientific">Zemynaea arenosa</name>
    <dbReference type="NCBI Taxonomy" id="2561931"/>
    <lineage>
        <taxon>Bacteria</taxon>
        <taxon>Pseudomonadati</taxon>
        <taxon>Pseudomonadota</taxon>
        <taxon>Betaproteobacteria</taxon>
        <taxon>Burkholderiales</taxon>
        <taxon>Oxalobacteraceae</taxon>
        <taxon>Telluria group</taxon>
        <taxon>Zemynaea</taxon>
    </lineage>
</organism>
<dbReference type="SUPFAM" id="SSF56037">
    <property type="entry name" value="PheT/TilS domain"/>
    <property type="match status" value="1"/>
</dbReference>
<feature type="binding site" evidence="8">
    <location>
        <begin position="28"/>
        <end position="33"/>
    </location>
    <ligand>
        <name>ATP</name>
        <dbReference type="ChEBI" id="CHEBI:30616"/>
    </ligand>
</feature>
<dbReference type="InterPro" id="IPR012094">
    <property type="entry name" value="tRNA_Ile_lys_synt"/>
</dbReference>
<evidence type="ECO:0000256" key="4">
    <source>
        <dbReference type="ARBA" id="ARBA00022694"/>
    </source>
</evidence>
<dbReference type="Proteomes" id="UP000298438">
    <property type="component" value="Unassembled WGS sequence"/>
</dbReference>
<dbReference type="Pfam" id="PF11734">
    <property type="entry name" value="TilS_C"/>
    <property type="match status" value="1"/>
</dbReference>
<reference evidence="10 11" key="1">
    <citation type="submission" date="2019-03" db="EMBL/GenBank/DDBJ databases">
        <title>Draft Genome Sequence of Massilia arenosa sp. nov., a Novel Massilia Species Isolated from a Sandy-loam Maize Soil.</title>
        <authorList>
            <person name="Raths R."/>
            <person name="Peta V."/>
            <person name="Bucking H."/>
        </authorList>
    </citation>
    <scope>NUCLEOTIDE SEQUENCE [LARGE SCALE GENOMIC DNA]</scope>
    <source>
        <strain evidence="10 11">MC02</strain>
    </source>
</reference>
<dbReference type="SUPFAM" id="SSF82829">
    <property type="entry name" value="MesJ substrate recognition domain-like"/>
    <property type="match status" value="1"/>
</dbReference>
<comment type="subcellular location">
    <subcellularLocation>
        <location evidence="1 8">Cytoplasm</location>
    </subcellularLocation>
</comment>
<dbReference type="HAMAP" id="MF_01161">
    <property type="entry name" value="tRNA_Ile_lys_synt"/>
    <property type="match status" value="1"/>
</dbReference>
<dbReference type="GO" id="GO:0032267">
    <property type="term" value="F:tRNA(Ile)-lysidine synthase activity"/>
    <property type="evidence" value="ECO:0007669"/>
    <property type="project" value="UniProtKB-EC"/>
</dbReference>
<dbReference type="InterPro" id="IPR012795">
    <property type="entry name" value="tRNA_Ile_lys_synt_N"/>
</dbReference>
<evidence type="ECO:0000256" key="6">
    <source>
        <dbReference type="ARBA" id="ARBA00022840"/>
    </source>
</evidence>
<protein>
    <recommendedName>
        <fullName evidence="8">tRNA(Ile)-lysidine synthase</fullName>
        <ecNumber evidence="8">6.3.4.19</ecNumber>
    </recommendedName>
    <alternativeName>
        <fullName evidence="8">tRNA(Ile)-2-lysyl-cytidine synthase</fullName>
    </alternativeName>
    <alternativeName>
        <fullName evidence="8">tRNA(Ile)-lysidine synthetase</fullName>
    </alternativeName>
</protein>
<evidence type="ECO:0000256" key="7">
    <source>
        <dbReference type="ARBA" id="ARBA00048539"/>
    </source>
</evidence>
<comment type="function">
    <text evidence="8">Ligates lysine onto the cytidine present at position 34 of the AUA codon-specific tRNA(Ile) that contains the anticodon CAU, in an ATP-dependent manner. Cytidine is converted to lysidine, thus changing the amino acid specificity of the tRNA from methionine to isoleucine.</text>
</comment>
<dbReference type="InterPro" id="IPR015262">
    <property type="entry name" value="tRNA_Ile_lys_synt_subst-bd"/>
</dbReference>
<keyword evidence="6 8" id="KW-0067">ATP-binding</keyword>
<evidence type="ECO:0000259" key="9">
    <source>
        <dbReference type="SMART" id="SM00977"/>
    </source>
</evidence>
<dbReference type="InterPro" id="IPR014729">
    <property type="entry name" value="Rossmann-like_a/b/a_fold"/>
</dbReference>